<dbReference type="InterPro" id="IPR027417">
    <property type="entry name" value="P-loop_NTPase"/>
</dbReference>
<evidence type="ECO:0000256" key="8">
    <source>
        <dbReference type="ARBA" id="ARBA00023136"/>
    </source>
</evidence>
<dbReference type="InterPro" id="IPR003593">
    <property type="entry name" value="AAA+_ATPase"/>
</dbReference>
<dbReference type="Pfam" id="PF03412">
    <property type="entry name" value="Peptidase_C39"/>
    <property type="match status" value="1"/>
</dbReference>
<keyword evidence="6" id="KW-0067">ATP-binding</keyword>
<keyword evidence="7 9" id="KW-1133">Transmembrane helix</keyword>
<dbReference type="EMBL" id="BOOF01000032">
    <property type="protein sequence ID" value="GIH64461.1"/>
    <property type="molecule type" value="Genomic_DNA"/>
</dbReference>
<dbReference type="PROSITE" id="PS00211">
    <property type="entry name" value="ABC_TRANSPORTER_1"/>
    <property type="match status" value="1"/>
</dbReference>
<keyword evidence="3" id="KW-0547">Nucleotide-binding</keyword>
<dbReference type="Gene3D" id="3.40.50.300">
    <property type="entry name" value="P-loop containing nucleotide triphosphate hydrolases"/>
    <property type="match status" value="1"/>
</dbReference>
<feature type="transmembrane region" description="Helical" evidence="9">
    <location>
        <begin position="287"/>
        <end position="307"/>
    </location>
</feature>
<evidence type="ECO:0000259" key="11">
    <source>
        <dbReference type="PROSITE" id="PS50929"/>
    </source>
</evidence>
<dbReference type="PANTHER" id="PTHR43394">
    <property type="entry name" value="ATP-DEPENDENT PERMEASE MDL1, MITOCHONDRIAL"/>
    <property type="match status" value="1"/>
</dbReference>
<dbReference type="PANTHER" id="PTHR43394:SF1">
    <property type="entry name" value="ATP-BINDING CASSETTE SUB-FAMILY B MEMBER 10, MITOCHONDRIAL"/>
    <property type="match status" value="1"/>
</dbReference>
<evidence type="ECO:0000259" key="12">
    <source>
        <dbReference type="PROSITE" id="PS50990"/>
    </source>
</evidence>
<keyword evidence="4" id="KW-0378">Hydrolase</keyword>
<dbReference type="InterPro" id="IPR017871">
    <property type="entry name" value="ABC_transporter-like_CS"/>
</dbReference>
<reference evidence="13 14" key="1">
    <citation type="submission" date="2021-01" db="EMBL/GenBank/DDBJ databases">
        <title>Whole genome shotgun sequence of Microbispora siamensis NBRC 104113.</title>
        <authorList>
            <person name="Komaki H."/>
            <person name="Tamura T."/>
        </authorList>
    </citation>
    <scope>NUCLEOTIDE SEQUENCE [LARGE SCALE GENOMIC DNA]</scope>
    <source>
        <strain evidence="13 14">NBRC 104113</strain>
    </source>
</reference>
<evidence type="ECO:0000256" key="5">
    <source>
        <dbReference type="ARBA" id="ARBA00022807"/>
    </source>
</evidence>
<dbReference type="Proteomes" id="UP000660454">
    <property type="component" value="Unassembled WGS sequence"/>
</dbReference>
<keyword evidence="2 9" id="KW-0812">Transmembrane</keyword>
<dbReference type="PROSITE" id="PS50893">
    <property type="entry name" value="ABC_TRANSPORTER_2"/>
    <property type="match status" value="1"/>
</dbReference>
<dbReference type="PROSITE" id="PS50990">
    <property type="entry name" value="PEPTIDASE_C39"/>
    <property type="match status" value="1"/>
</dbReference>
<feature type="transmembrane region" description="Helical" evidence="9">
    <location>
        <begin position="260"/>
        <end position="281"/>
    </location>
</feature>
<name>A0ABQ4GSQ1_9ACTN</name>
<dbReference type="InterPro" id="IPR011527">
    <property type="entry name" value="ABC1_TM_dom"/>
</dbReference>
<evidence type="ECO:0000256" key="7">
    <source>
        <dbReference type="ARBA" id="ARBA00022989"/>
    </source>
</evidence>
<gene>
    <name evidence="13" type="ORF">Msi02_52780</name>
</gene>
<dbReference type="Gene3D" id="3.90.70.10">
    <property type="entry name" value="Cysteine proteinases"/>
    <property type="match status" value="1"/>
</dbReference>
<dbReference type="SMART" id="SM00382">
    <property type="entry name" value="AAA"/>
    <property type="match status" value="1"/>
</dbReference>
<keyword evidence="5" id="KW-0645">Protease</keyword>
<dbReference type="InterPro" id="IPR036640">
    <property type="entry name" value="ABC1_TM_sf"/>
</dbReference>
<dbReference type="SUPFAM" id="SSF52540">
    <property type="entry name" value="P-loop containing nucleoside triphosphate hydrolases"/>
    <property type="match status" value="1"/>
</dbReference>
<dbReference type="SUPFAM" id="SSF90123">
    <property type="entry name" value="ABC transporter transmembrane region"/>
    <property type="match status" value="1"/>
</dbReference>
<dbReference type="Pfam" id="PF00005">
    <property type="entry name" value="ABC_tran"/>
    <property type="match status" value="1"/>
</dbReference>
<dbReference type="PROSITE" id="PS50929">
    <property type="entry name" value="ABC_TM1F"/>
    <property type="match status" value="1"/>
</dbReference>
<comment type="caution">
    <text evidence="13">The sequence shown here is derived from an EMBL/GenBank/DDBJ whole genome shotgun (WGS) entry which is preliminary data.</text>
</comment>
<feature type="domain" description="Peptidase C39" evidence="12">
    <location>
        <begin position="1"/>
        <end position="117"/>
    </location>
</feature>
<keyword evidence="5" id="KW-0788">Thiol protease</keyword>
<proteinExistence type="predicted"/>
<dbReference type="InterPro" id="IPR003439">
    <property type="entry name" value="ABC_transporter-like_ATP-bd"/>
</dbReference>
<evidence type="ECO:0000256" key="1">
    <source>
        <dbReference type="ARBA" id="ARBA00004651"/>
    </source>
</evidence>
<comment type="subcellular location">
    <subcellularLocation>
        <location evidence="1">Cell membrane</location>
        <topology evidence="1">Multi-pass membrane protein</topology>
    </subcellularLocation>
</comment>
<keyword evidence="14" id="KW-1185">Reference proteome</keyword>
<feature type="domain" description="ABC transporter" evidence="10">
    <location>
        <begin position="471"/>
        <end position="703"/>
    </location>
</feature>
<keyword evidence="8 9" id="KW-0472">Membrane</keyword>
<evidence type="ECO:0000256" key="4">
    <source>
        <dbReference type="ARBA" id="ARBA00022801"/>
    </source>
</evidence>
<feature type="domain" description="ABC transmembrane type-1" evidence="11">
    <location>
        <begin position="151"/>
        <end position="432"/>
    </location>
</feature>
<accession>A0ABQ4GSQ1</accession>
<organism evidence="13 14">
    <name type="scientific">Microbispora siamensis</name>
    <dbReference type="NCBI Taxonomy" id="564413"/>
    <lineage>
        <taxon>Bacteria</taxon>
        <taxon>Bacillati</taxon>
        <taxon>Actinomycetota</taxon>
        <taxon>Actinomycetes</taxon>
        <taxon>Streptosporangiales</taxon>
        <taxon>Streptosporangiaceae</taxon>
        <taxon>Microbispora</taxon>
    </lineage>
</organism>
<evidence type="ECO:0000256" key="6">
    <source>
        <dbReference type="ARBA" id="ARBA00022840"/>
    </source>
</evidence>
<protein>
    <submittedName>
        <fullName evidence="13">ABC transporter</fullName>
    </submittedName>
</protein>
<evidence type="ECO:0000313" key="14">
    <source>
        <dbReference type="Proteomes" id="UP000660454"/>
    </source>
</evidence>
<dbReference type="InterPro" id="IPR005074">
    <property type="entry name" value="Peptidase_C39"/>
</dbReference>
<sequence>MVECGAACLAMILAAHGRRVPARVLAEEMGIGRDGANALALVRTARAHGLTTRALAVPAARMPEVSLPAVVHWRQNHFVVVERVTRGRIAVVDPAVGRYGLTPEQFAHDYSGAALVFAPGPGFQRGSLGERSGWWSRHLRGVLSRHRTTLALLVLLAILMQALGLVLPAVTEFVVDRVLTPGNAGALSVVGLGLAVTVATQVVAGAARAWALVFLRTRVDSALLDAVARRLLSLPFRFFAHRGSADLVSRVSGVSMLREILTGQALAALLDGPLAVGYLVLVTVRSPLLGAVLIAFAAAQVLSLTATHRHISDLVHREMEARTGAQRQLIESIRGIETIKASGAEPRVLDRWWRALAVQTRQAGESGLAQGLQDVLLAGLRFATPLTLLWAGSQQVLAHQLSVGAMLALQALGAATITPLASLTNTLRGLQLARVHVERLSDIWNTDPEPQIREPESAPGRAPGDIAPHAVELRGVGFRYGPQSPWIVRELDLAVRPGQKIALVGRSGSGKTTLARLLLGLLPPTEGDILYAGVPASRLDPGRLRRRFGVVTQEPALFTGSILDNITLGDPDASLERVREAARLACVDGDIADMPMGYHTMLTEGGGLSGGQRQRLALARALLARPDILLLDEATSHLDTGTEAAVEANLSMLTQTRIVIAHRLSTVRDADLILVLDGGRIVERGTHDALVRHGGFYARLVEAQLDAGFRFPA</sequence>
<dbReference type="CDD" id="cd18779">
    <property type="entry name" value="ABC_6TM_T1SS_like"/>
    <property type="match status" value="1"/>
</dbReference>
<evidence type="ECO:0000256" key="2">
    <source>
        <dbReference type="ARBA" id="ARBA00022692"/>
    </source>
</evidence>
<dbReference type="Gene3D" id="1.20.1560.10">
    <property type="entry name" value="ABC transporter type 1, transmembrane domain"/>
    <property type="match status" value="1"/>
</dbReference>
<dbReference type="InterPro" id="IPR039421">
    <property type="entry name" value="Type_1_exporter"/>
</dbReference>
<evidence type="ECO:0000259" key="10">
    <source>
        <dbReference type="PROSITE" id="PS50893"/>
    </source>
</evidence>
<evidence type="ECO:0000256" key="9">
    <source>
        <dbReference type="SAM" id="Phobius"/>
    </source>
</evidence>
<evidence type="ECO:0000313" key="13">
    <source>
        <dbReference type="EMBL" id="GIH64461.1"/>
    </source>
</evidence>
<feature type="transmembrane region" description="Helical" evidence="9">
    <location>
        <begin position="190"/>
        <end position="215"/>
    </location>
</feature>
<evidence type="ECO:0000256" key="3">
    <source>
        <dbReference type="ARBA" id="ARBA00022741"/>
    </source>
</evidence>
<dbReference type="Pfam" id="PF00664">
    <property type="entry name" value="ABC_membrane"/>
    <property type="match status" value="1"/>
</dbReference>
<feature type="transmembrane region" description="Helical" evidence="9">
    <location>
        <begin position="150"/>
        <end position="170"/>
    </location>
</feature>